<evidence type="ECO:0000313" key="2">
    <source>
        <dbReference type="Proteomes" id="UP000215214"/>
    </source>
</evidence>
<gene>
    <name evidence="1" type="ORF">TJEJU_2359</name>
</gene>
<dbReference type="KEGG" id="tje:TJEJU_2359"/>
<dbReference type="AlphaFoldDB" id="A0A238UC45"/>
<keyword evidence="2" id="KW-1185">Reference proteome</keyword>
<dbReference type="OrthoDB" id="280897at2"/>
<reference evidence="1 2" key="1">
    <citation type="submission" date="2017-07" db="EMBL/GenBank/DDBJ databases">
        <authorList>
            <person name="Sun Z.S."/>
            <person name="Albrecht U."/>
            <person name="Echele G."/>
            <person name="Lee C.C."/>
        </authorList>
    </citation>
    <scope>NUCLEOTIDE SEQUENCE [LARGE SCALE GENOMIC DNA]</scope>
    <source>
        <strain evidence="2">type strain: KCTC 22618</strain>
    </source>
</reference>
<proteinExistence type="predicted"/>
<protein>
    <submittedName>
        <fullName evidence="1">Probable lipoprotein</fullName>
    </submittedName>
</protein>
<dbReference type="PROSITE" id="PS51257">
    <property type="entry name" value="PROKAR_LIPOPROTEIN"/>
    <property type="match status" value="1"/>
</dbReference>
<evidence type="ECO:0000313" key="1">
    <source>
        <dbReference type="EMBL" id="SNR16044.1"/>
    </source>
</evidence>
<organism evidence="1 2">
    <name type="scientific">Tenacibaculum jejuense</name>
    <dbReference type="NCBI Taxonomy" id="584609"/>
    <lineage>
        <taxon>Bacteria</taxon>
        <taxon>Pseudomonadati</taxon>
        <taxon>Bacteroidota</taxon>
        <taxon>Flavobacteriia</taxon>
        <taxon>Flavobacteriales</taxon>
        <taxon>Flavobacteriaceae</taxon>
        <taxon>Tenacibaculum</taxon>
    </lineage>
</organism>
<dbReference type="RefSeq" id="WP_095072292.1">
    <property type="nucleotide sequence ID" value="NZ_LT899436.1"/>
</dbReference>
<accession>A0A238UC45</accession>
<keyword evidence="1" id="KW-0449">Lipoprotein</keyword>
<dbReference type="Proteomes" id="UP000215214">
    <property type="component" value="Chromosome TJEJU"/>
</dbReference>
<name>A0A238UC45_9FLAO</name>
<sequence>MTLKKPNPKFEITLVVIFIIVLLMSCKKKTTPVEVNISYNLPVDVPINATQEELANFAWEEFFALNWKSSWEKDGLRTKPDTSWDYQTDNGENFLSVWETYIHRAELRPANGTRTKDLSSGKPYYTFVDFEKVNTINPVNLDNYWNVLDEDNEIGSAYVFAHKNQFEVLYAAKTNLVEYNYLKDYFPTDTDLYKAIDKSNDSTSFRNRLKGLSLKEMCNSDLNSKDGYVCLPCSEDNQNEGAIEIKLAFRELDPTKDDASRYMVKEVVYFRDSIVDKQKYSNAFTKQFALIGMHIIRKTKNHPTFIFASWEQVDERNKDTQTIGIDAVTVNNKEYTDVDPHRLNPVIERVIPETLQTINSKVHKKIIKNNNQSKWQYYQLIGVQGKPIDYKDRNSDNNYFMANFVIESDLKLTNFHGSFGDPFDTKVQNIISDGKEFNMGGCMGCHGQAQSTFGTDFSFLLDSGAGKPVVRPDPYQTFEEAITAAQKDEIEEIIKELKKQ</sequence>
<dbReference type="EMBL" id="LT899436">
    <property type="protein sequence ID" value="SNR16044.1"/>
    <property type="molecule type" value="Genomic_DNA"/>
</dbReference>